<evidence type="ECO:0000256" key="8">
    <source>
        <dbReference type="ARBA" id="ARBA00031036"/>
    </source>
</evidence>
<dbReference type="RefSeq" id="WP_271205250.1">
    <property type="nucleotide sequence ID" value="NZ_BSFK01000016.1"/>
</dbReference>
<dbReference type="NCBIfam" id="TIGR01697">
    <property type="entry name" value="PNPH-PUNA-XAPA"/>
    <property type="match status" value="1"/>
</dbReference>
<dbReference type="GO" id="GO:0005737">
    <property type="term" value="C:cytoplasm"/>
    <property type="evidence" value="ECO:0007669"/>
    <property type="project" value="TreeGrafter"/>
</dbReference>
<evidence type="ECO:0000256" key="4">
    <source>
        <dbReference type="ARBA" id="ARBA00011886"/>
    </source>
</evidence>
<dbReference type="EC" id="2.4.2.1" evidence="4 9"/>
<dbReference type="NCBIfam" id="NF006054">
    <property type="entry name" value="PRK08202.1"/>
    <property type="match status" value="1"/>
</dbReference>
<gene>
    <name evidence="11" type="ORF">GCM10008171_26520</name>
</gene>
<comment type="pathway">
    <text evidence="1 9">Purine metabolism; purine nucleoside salvage.</text>
</comment>
<dbReference type="SUPFAM" id="SSF53167">
    <property type="entry name" value="Purine and uridine phosphorylases"/>
    <property type="match status" value="1"/>
</dbReference>
<dbReference type="EMBL" id="BSFK01000016">
    <property type="protein sequence ID" value="GLK77398.1"/>
    <property type="molecule type" value="Genomic_DNA"/>
</dbReference>
<dbReference type="Gene3D" id="3.40.50.1580">
    <property type="entry name" value="Nucleoside phosphorylase domain"/>
    <property type="match status" value="1"/>
</dbReference>
<dbReference type="Pfam" id="PF01048">
    <property type="entry name" value="PNP_UDP_1"/>
    <property type="match status" value="1"/>
</dbReference>
<dbReference type="AlphaFoldDB" id="A0A9W6N4J7"/>
<dbReference type="GO" id="GO:0009116">
    <property type="term" value="P:nucleoside metabolic process"/>
    <property type="evidence" value="ECO:0007669"/>
    <property type="project" value="InterPro"/>
</dbReference>
<evidence type="ECO:0000256" key="5">
    <source>
        <dbReference type="ARBA" id="ARBA00013834"/>
    </source>
</evidence>
<evidence type="ECO:0000256" key="3">
    <source>
        <dbReference type="ARBA" id="ARBA00011233"/>
    </source>
</evidence>
<name>A0A9W6N4J7_9HYPH</name>
<evidence type="ECO:0000313" key="12">
    <source>
        <dbReference type="Proteomes" id="UP001143364"/>
    </source>
</evidence>
<evidence type="ECO:0000259" key="10">
    <source>
        <dbReference type="Pfam" id="PF01048"/>
    </source>
</evidence>
<feature type="domain" description="Nucleoside phosphorylase" evidence="10">
    <location>
        <begin position="19"/>
        <end position="262"/>
    </location>
</feature>
<dbReference type="PANTHER" id="PTHR11904:SF9">
    <property type="entry name" value="PURINE NUCLEOSIDE PHOSPHORYLASE-RELATED"/>
    <property type="match status" value="1"/>
</dbReference>
<dbReference type="InterPro" id="IPR035994">
    <property type="entry name" value="Nucleoside_phosphorylase_sf"/>
</dbReference>
<evidence type="ECO:0000313" key="11">
    <source>
        <dbReference type="EMBL" id="GLK77398.1"/>
    </source>
</evidence>
<reference evidence="11" key="1">
    <citation type="journal article" date="2014" name="Int. J. Syst. Evol. Microbiol.">
        <title>Complete genome sequence of Corynebacterium casei LMG S-19264T (=DSM 44701T), isolated from a smear-ripened cheese.</title>
        <authorList>
            <consortium name="US DOE Joint Genome Institute (JGI-PGF)"/>
            <person name="Walter F."/>
            <person name="Albersmeier A."/>
            <person name="Kalinowski J."/>
            <person name="Ruckert C."/>
        </authorList>
    </citation>
    <scope>NUCLEOTIDE SEQUENCE</scope>
    <source>
        <strain evidence="11">VKM B-2555</strain>
    </source>
</reference>
<dbReference type="GO" id="GO:0004731">
    <property type="term" value="F:purine-nucleoside phosphorylase activity"/>
    <property type="evidence" value="ECO:0007669"/>
    <property type="project" value="UniProtKB-EC"/>
</dbReference>
<organism evidence="11 12">
    <name type="scientific">Methylopila jiangsuensis</name>
    <dbReference type="NCBI Taxonomy" id="586230"/>
    <lineage>
        <taxon>Bacteria</taxon>
        <taxon>Pseudomonadati</taxon>
        <taxon>Pseudomonadota</taxon>
        <taxon>Alphaproteobacteria</taxon>
        <taxon>Hyphomicrobiales</taxon>
        <taxon>Methylopilaceae</taxon>
        <taxon>Methylopila</taxon>
    </lineage>
</organism>
<evidence type="ECO:0000256" key="9">
    <source>
        <dbReference type="PIRNR" id="PIRNR000477"/>
    </source>
</evidence>
<comment type="subunit">
    <text evidence="3">Homotrimer.</text>
</comment>
<dbReference type="PANTHER" id="PTHR11904">
    <property type="entry name" value="METHYLTHIOADENOSINE/PURINE NUCLEOSIDE PHOSPHORYLASE"/>
    <property type="match status" value="1"/>
</dbReference>
<dbReference type="InterPro" id="IPR000845">
    <property type="entry name" value="Nucleoside_phosphorylase_d"/>
</dbReference>
<dbReference type="InterPro" id="IPR011269">
    <property type="entry name" value="PUNP"/>
</dbReference>
<dbReference type="PIRSF" id="PIRSF000477">
    <property type="entry name" value="PurNPase"/>
    <property type="match status" value="1"/>
</dbReference>
<comment type="function">
    <text evidence="9">The purine nucleoside phosphorylases catalyze the phosphorolytic breakdown of the N-glycosidic bond in the beta-(deoxy)ribonucleoside molecules, with the formation of the corresponding free purine bases and pentose-1-phosphate.</text>
</comment>
<comment type="similarity">
    <text evidence="2 9">Belongs to the PNP/MTAP phosphorylase family.</text>
</comment>
<keyword evidence="7 9" id="KW-0808">Transferase</keyword>
<dbReference type="NCBIfam" id="TIGR01698">
    <property type="entry name" value="PUNP"/>
    <property type="match status" value="1"/>
</dbReference>
<evidence type="ECO:0000256" key="6">
    <source>
        <dbReference type="ARBA" id="ARBA00022676"/>
    </source>
</evidence>
<keyword evidence="6 9" id="KW-0328">Glycosyltransferase</keyword>
<reference evidence="11" key="2">
    <citation type="submission" date="2023-01" db="EMBL/GenBank/DDBJ databases">
        <authorList>
            <person name="Sun Q."/>
            <person name="Evtushenko L."/>
        </authorList>
    </citation>
    <scope>NUCLEOTIDE SEQUENCE</scope>
    <source>
        <strain evidence="11">VKM B-2555</strain>
    </source>
</reference>
<comment type="caution">
    <text evidence="11">The sequence shown here is derived from an EMBL/GenBank/DDBJ whole genome shotgun (WGS) entry which is preliminary data.</text>
</comment>
<protein>
    <recommendedName>
        <fullName evidence="5 9">Purine nucleoside phosphorylase</fullName>
        <ecNumber evidence="4 9">2.4.2.1</ecNumber>
    </recommendedName>
    <alternativeName>
        <fullName evidence="8 9">Inosine-guanosine phosphorylase</fullName>
    </alternativeName>
</protein>
<proteinExistence type="inferred from homology"/>
<dbReference type="CDD" id="cd09009">
    <property type="entry name" value="PNP-EcPNPII_like"/>
    <property type="match status" value="1"/>
</dbReference>
<sequence length="264" mass="26815">MTEAAARLRALGGDEPATVGLVLGTGLGPVTDAFEDAVAIPYADLPGFPSGGVSGHARRVVVGRFGGRRVAALDGRAHVYESGDPAAMRAPLETLKAIGVETLILTAAVGALDPGLAPGSLVAVADHINLAGYNPLIGVAGDGRFVDMVDAYSPRLRAALARAAAVEGLDLPEGVLMWFPGPSFETPAEIRAARVLGADLVGMSLAPEAVLARWLGFELAAVATVVNLAAGLAPAGPSHAESRTVAGQAADRLARLLARAIERL</sequence>
<dbReference type="Proteomes" id="UP001143364">
    <property type="component" value="Unassembled WGS sequence"/>
</dbReference>
<keyword evidence="12" id="KW-1185">Reference proteome</keyword>
<accession>A0A9W6N4J7</accession>
<evidence type="ECO:0000256" key="7">
    <source>
        <dbReference type="ARBA" id="ARBA00022679"/>
    </source>
</evidence>
<dbReference type="InterPro" id="IPR011268">
    <property type="entry name" value="Purine_phosphorylase"/>
</dbReference>
<evidence type="ECO:0000256" key="2">
    <source>
        <dbReference type="ARBA" id="ARBA00006751"/>
    </source>
</evidence>
<evidence type="ECO:0000256" key="1">
    <source>
        <dbReference type="ARBA" id="ARBA00005058"/>
    </source>
</evidence>